<accession>A0AAP3XSK1</accession>
<dbReference type="Pfam" id="PF11294">
    <property type="entry name" value="DUF3095"/>
    <property type="match status" value="1"/>
</dbReference>
<gene>
    <name evidence="1" type="ORF">PZ740_12835</name>
</gene>
<keyword evidence="2" id="KW-1185">Reference proteome</keyword>
<evidence type="ECO:0000313" key="1">
    <source>
        <dbReference type="EMBL" id="MDF1587264.1"/>
    </source>
</evidence>
<sequence>MAGITDAQRPAPLDGLDAWAGLPVVGDFGRLADPAAYTPLADGWVLGVADVVRSTEAIAAGRYKAVNTVGASVIAAVTNALGGRPFPFVFGGDGASFAVPGKHAGLAREALAATAAWARDELHFELRAALVPVAAVRAQGLEVLVARFAASPNLAFAMFDGGGLAWAERELKRGAFAVPPVPPGSRPDLTGLSCRFEEIAARRGVILSLIVTPEAGGDAGGFSRLVEEILSLADEGATSPVPENGLRAVWPPAGFELEVRAQRRGWPLPLARLRTGLYSLLAWLLFTTGLPLGGFDPARYRRELAQNTDFRKFDDGLRMTLDCAPALAGRIEALLARAEAAGVARCGTHRQAAALMTCFVPAPARSDHVHFIDGAAGGYAAAATALKRTAA</sequence>
<dbReference type="RefSeq" id="WP_327789683.1">
    <property type="nucleotide sequence ID" value="NZ_JARGEQ010000126.1"/>
</dbReference>
<comment type="caution">
    <text evidence="1">The sequence shown here is derived from an EMBL/GenBank/DDBJ whole genome shotgun (WGS) entry which is preliminary data.</text>
</comment>
<reference evidence="1 2" key="1">
    <citation type="submission" date="2023-03" db="EMBL/GenBank/DDBJ databases">
        <title>YIM 152171 draft genome.</title>
        <authorList>
            <person name="Yang Z."/>
        </authorList>
    </citation>
    <scope>NUCLEOTIDE SEQUENCE [LARGE SCALE GENOMIC DNA]</scope>
    <source>
        <strain evidence="1 2">YIM 152171</strain>
    </source>
</reference>
<evidence type="ECO:0000313" key="2">
    <source>
        <dbReference type="Proteomes" id="UP001301140"/>
    </source>
</evidence>
<name>A0AAP3XSK1_9PROT</name>
<dbReference type="InterPro" id="IPR021445">
    <property type="entry name" value="DUF3095"/>
</dbReference>
<protein>
    <submittedName>
        <fullName evidence="1">DUF3095 domain-containing protein</fullName>
    </submittedName>
</protein>
<dbReference type="AlphaFoldDB" id="A0AAP3XSK1"/>
<dbReference type="EMBL" id="JARGEQ010000126">
    <property type="protein sequence ID" value="MDF1587264.1"/>
    <property type="molecule type" value="Genomic_DNA"/>
</dbReference>
<organism evidence="1 2">
    <name type="scientific">Marinimicrococcus flavescens</name>
    <dbReference type="NCBI Taxonomy" id="3031815"/>
    <lineage>
        <taxon>Bacteria</taxon>
        <taxon>Pseudomonadati</taxon>
        <taxon>Pseudomonadota</taxon>
        <taxon>Alphaproteobacteria</taxon>
        <taxon>Geminicoccales</taxon>
        <taxon>Geminicoccaceae</taxon>
        <taxon>Marinimicrococcus</taxon>
    </lineage>
</organism>
<dbReference type="Proteomes" id="UP001301140">
    <property type="component" value="Unassembled WGS sequence"/>
</dbReference>
<proteinExistence type="predicted"/>